<evidence type="ECO:0000313" key="3">
    <source>
        <dbReference type="EMBL" id="KKN19706.1"/>
    </source>
</evidence>
<organism evidence="3">
    <name type="scientific">marine sediment metagenome</name>
    <dbReference type="NCBI Taxonomy" id="412755"/>
    <lineage>
        <taxon>unclassified sequences</taxon>
        <taxon>metagenomes</taxon>
        <taxon>ecological metagenomes</taxon>
    </lineage>
</organism>
<name>A0A0F9R349_9ZZZZ</name>
<gene>
    <name evidence="3" type="ORF">LCGC14_0943050</name>
</gene>
<protein>
    <recommendedName>
        <fullName evidence="2">Hemerythrin-like domain-containing protein</fullName>
    </recommendedName>
</protein>
<feature type="coiled-coil region" evidence="1">
    <location>
        <begin position="85"/>
        <end position="112"/>
    </location>
</feature>
<evidence type="ECO:0000259" key="2">
    <source>
        <dbReference type="Pfam" id="PF01814"/>
    </source>
</evidence>
<feature type="coiled-coil region" evidence="1">
    <location>
        <begin position="7"/>
        <end position="34"/>
    </location>
</feature>
<keyword evidence="1" id="KW-0175">Coiled coil</keyword>
<proteinExistence type="predicted"/>
<dbReference type="Gene3D" id="1.20.120.520">
    <property type="entry name" value="nmb1532 protein domain like"/>
    <property type="match status" value="1"/>
</dbReference>
<dbReference type="GO" id="GO:0005886">
    <property type="term" value="C:plasma membrane"/>
    <property type="evidence" value="ECO:0007669"/>
    <property type="project" value="TreeGrafter"/>
</dbReference>
<dbReference type="EMBL" id="LAZR01003309">
    <property type="protein sequence ID" value="KKN19706.1"/>
    <property type="molecule type" value="Genomic_DNA"/>
</dbReference>
<dbReference type="InterPro" id="IPR012312">
    <property type="entry name" value="Hemerythrin-like"/>
</dbReference>
<dbReference type="Pfam" id="PF01814">
    <property type="entry name" value="Hemerythrin"/>
    <property type="match status" value="1"/>
</dbReference>
<comment type="caution">
    <text evidence="3">The sequence shown here is derived from an EMBL/GenBank/DDBJ whole genome shotgun (WGS) entry which is preliminary data.</text>
</comment>
<accession>A0A0F9R349</accession>
<dbReference type="AlphaFoldDB" id="A0A0F9R349"/>
<feature type="domain" description="Hemerythrin-like" evidence="2">
    <location>
        <begin position="6"/>
        <end position="141"/>
    </location>
</feature>
<dbReference type="PANTHER" id="PTHR39966:SF1">
    <property type="entry name" value="HEMERYTHRIN-LIKE DOMAIN-CONTAINING PROTEIN"/>
    <property type="match status" value="1"/>
</dbReference>
<evidence type="ECO:0000256" key="1">
    <source>
        <dbReference type="SAM" id="Coils"/>
    </source>
</evidence>
<sequence length="169" mass="19851">MTDKKPTEILREEHENVLKKLDALEKVVSNLDKKAEISAELKELASFFKTDFWIHFAKEEEALFPEMENFIPREGGPTGIMLIEHEDLRATNEQIQGAVDEYLREIDNSKAREMIQEHGSHFIGLLREHINKEDSILFRMADMHLDRPQLDKIIKLFGDIEERYKRTQS</sequence>
<reference evidence="3" key="1">
    <citation type="journal article" date="2015" name="Nature">
        <title>Complex archaea that bridge the gap between prokaryotes and eukaryotes.</title>
        <authorList>
            <person name="Spang A."/>
            <person name="Saw J.H."/>
            <person name="Jorgensen S.L."/>
            <person name="Zaremba-Niedzwiedzka K."/>
            <person name="Martijn J."/>
            <person name="Lind A.E."/>
            <person name="van Eijk R."/>
            <person name="Schleper C."/>
            <person name="Guy L."/>
            <person name="Ettema T.J."/>
        </authorList>
    </citation>
    <scope>NUCLEOTIDE SEQUENCE</scope>
</reference>
<dbReference type="PANTHER" id="PTHR39966">
    <property type="entry name" value="BLL2471 PROTEIN-RELATED"/>
    <property type="match status" value="1"/>
</dbReference>